<dbReference type="GO" id="GO:0004769">
    <property type="term" value="F:steroid Delta-isomerase activity"/>
    <property type="evidence" value="ECO:0007669"/>
    <property type="project" value="UniProtKB-EC"/>
</dbReference>
<dbReference type="Pfam" id="PF05199">
    <property type="entry name" value="GMC_oxred_C"/>
    <property type="match status" value="1"/>
</dbReference>
<keyword evidence="3" id="KW-0153">Cholesterol metabolism</keyword>
<reference evidence="19 20" key="1">
    <citation type="submission" date="2019-12" db="EMBL/GenBank/DDBJ databases">
        <title>Whole genome shotgun sequence of Streptomyces tubercidicus NBRC 13090.</title>
        <authorList>
            <person name="Ichikawa N."/>
            <person name="Kimura A."/>
            <person name="Kitahashi Y."/>
            <person name="Komaki H."/>
            <person name="Tamura T."/>
        </authorList>
    </citation>
    <scope>NUCLEOTIDE SEQUENCE [LARGE SCALE GENOMIC DNA]</scope>
    <source>
        <strain evidence="19 20">NBRC 13090</strain>
    </source>
</reference>
<dbReference type="PANTHER" id="PTHR47470:SF1">
    <property type="entry name" value="FAD-DEPENDENT OXIDOREDUCTASE 2 FAD BINDING DOMAIN-CONTAINING PROTEIN"/>
    <property type="match status" value="1"/>
</dbReference>
<dbReference type="GO" id="GO:0050660">
    <property type="term" value="F:flavin adenine dinucleotide binding"/>
    <property type="evidence" value="ECO:0007669"/>
    <property type="project" value="InterPro"/>
</dbReference>
<evidence type="ECO:0000256" key="7">
    <source>
        <dbReference type="ARBA" id="ARBA00023098"/>
    </source>
</evidence>
<dbReference type="EC" id="1.1.3.6" evidence="13"/>
<gene>
    <name evidence="19" type="ORF">Stube_24860</name>
</gene>
<evidence type="ECO:0000313" key="19">
    <source>
        <dbReference type="EMBL" id="GFE37813.1"/>
    </source>
</evidence>
<dbReference type="Proteomes" id="UP000431826">
    <property type="component" value="Unassembled WGS sequence"/>
</dbReference>
<evidence type="ECO:0000259" key="18">
    <source>
        <dbReference type="Pfam" id="PF05199"/>
    </source>
</evidence>
<keyword evidence="4" id="KW-0285">Flavoprotein</keyword>
<dbReference type="SUPFAM" id="SSF51905">
    <property type="entry name" value="FAD/NAD(P)-binding domain"/>
    <property type="match status" value="1"/>
</dbReference>
<keyword evidence="10" id="KW-0413">Isomerase</keyword>
<evidence type="ECO:0000256" key="3">
    <source>
        <dbReference type="ARBA" id="ARBA00022548"/>
    </source>
</evidence>
<protein>
    <recommendedName>
        <fullName evidence="14">Cholesterol oxidase</fullName>
        <ecNumber evidence="13">1.1.3.6</ecNumber>
        <ecNumber evidence="11">5.3.3.1</ecNumber>
    </recommendedName>
    <alternativeName>
        <fullName evidence="15">Cholesterol isomerase</fullName>
    </alternativeName>
</protein>
<keyword evidence="7" id="KW-0443">Lipid metabolism</keyword>
<evidence type="ECO:0000256" key="16">
    <source>
        <dbReference type="SAM" id="MobiDB-lite"/>
    </source>
</evidence>
<dbReference type="PANTHER" id="PTHR47470">
    <property type="entry name" value="CHOLESTEROL OXIDASE"/>
    <property type="match status" value="1"/>
</dbReference>
<dbReference type="InterPro" id="IPR052542">
    <property type="entry name" value="Cholesterol_Oxidase"/>
</dbReference>
<organism evidence="19 20">
    <name type="scientific">Streptomyces tubercidicus</name>
    <dbReference type="NCBI Taxonomy" id="47759"/>
    <lineage>
        <taxon>Bacteria</taxon>
        <taxon>Bacillati</taxon>
        <taxon>Actinomycetota</taxon>
        <taxon>Actinomycetes</taxon>
        <taxon>Kitasatosporales</taxon>
        <taxon>Streptomycetaceae</taxon>
        <taxon>Streptomyces</taxon>
    </lineage>
</organism>
<evidence type="ECO:0000256" key="14">
    <source>
        <dbReference type="ARBA" id="ARBA00049744"/>
    </source>
</evidence>
<dbReference type="EMBL" id="BLIR01000001">
    <property type="protein sequence ID" value="GFE37813.1"/>
    <property type="molecule type" value="Genomic_DNA"/>
</dbReference>
<comment type="cofactor">
    <cofactor evidence="1">
        <name>FAD</name>
        <dbReference type="ChEBI" id="CHEBI:57692"/>
    </cofactor>
</comment>
<keyword evidence="8" id="KW-1207">Sterol metabolism</keyword>
<dbReference type="GO" id="GO:0016995">
    <property type="term" value="F:cholesterol oxidase activity"/>
    <property type="evidence" value="ECO:0007669"/>
    <property type="project" value="UniProtKB-EC"/>
</dbReference>
<evidence type="ECO:0000313" key="20">
    <source>
        <dbReference type="Proteomes" id="UP000431826"/>
    </source>
</evidence>
<dbReference type="Pfam" id="PF13450">
    <property type="entry name" value="NAD_binding_8"/>
    <property type="match status" value="1"/>
</dbReference>
<evidence type="ECO:0000256" key="1">
    <source>
        <dbReference type="ARBA" id="ARBA00001974"/>
    </source>
</evidence>
<accession>A0A640UP71</accession>
<evidence type="ECO:0000256" key="11">
    <source>
        <dbReference type="ARBA" id="ARBA00038856"/>
    </source>
</evidence>
<keyword evidence="20" id="KW-1185">Reference proteome</keyword>
<evidence type="ECO:0000256" key="5">
    <source>
        <dbReference type="ARBA" id="ARBA00022827"/>
    </source>
</evidence>
<evidence type="ECO:0000256" key="13">
    <source>
        <dbReference type="ARBA" id="ARBA00049723"/>
    </source>
</evidence>
<evidence type="ECO:0000256" key="15">
    <source>
        <dbReference type="ARBA" id="ARBA00049778"/>
    </source>
</evidence>
<comment type="caution">
    <text evidence="19">The sequence shown here is derived from an EMBL/GenBank/DDBJ whole genome shotgun (WGS) entry which is preliminary data.</text>
</comment>
<keyword evidence="6" id="KW-0560">Oxidoreductase</keyword>
<feature type="domain" description="Glucose-methanol-choline oxidoreductase C-terminal" evidence="18">
    <location>
        <begin position="523"/>
        <end position="577"/>
    </location>
</feature>
<evidence type="ECO:0000256" key="9">
    <source>
        <dbReference type="ARBA" id="ARBA00023221"/>
    </source>
</evidence>
<sequence>MPQENSAQNQDGNGNQEGNGNRDGDRDCGREAPHARDAQEDRGDGHGHGYDYDVLVVGSGFGGSVSALRLTEKGYRVGVLEAGRRFTRQTLPKNSWDLRNYLWAPALGCYGIQRVHLLGNVMVLAGAGVGGGSLNYANTLYVPPKQFFEDRQWGDITDWQEELAPYYDQAKRMLGVRLNPTMTPSDVHLKETADKMGVGDSFHLAPVGVFFGDGKDAHGASKVPPGTEVPDPYFGGRGPARRACTECGECMTGCRHGAKNTLNENYLHLAERAGAVIHPMTSVVTVTEDSRGGFAVATLPTDNKRKGRGRTFTARRVVLAAGTYGTQTLLHKMKDSGLLPRISGKLGELTRTNSEALVGAQTDNRRYRQRHGNKADFTRGVAITSSIHPDAHTHIEPVRYGKGSNAMGAMSILQVPVDGRGSRATRWAAHCLRHPLLLLRSLSNRRWSERTIIGLVMQSLDNSLTTYRKPDGIGKGLLTARQGHGAPNPEQIPEATQAATLLAQEINGFAGSNVGELMGTPLTAHFLGGCPIGTDADHGVIDPYHRLYGHPGISVVDGAAVSANLGVNPSLTITAQAERAMSLWPNKGEADPRPAPGRAYRRLSPVEPLRPAVPKDAFGALNLPFLAVPPVPPKKSLS</sequence>
<evidence type="ECO:0000259" key="17">
    <source>
        <dbReference type="Pfam" id="PF00732"/>
    </source>
</evidence>
<evidence type="ECO:0000256" key="4">
    <source>
        <dbReference type="ARBA" id="ARBA00022630"/>
    </source>
</evidence>
<feature type="domain" description="Glucose-methanol-choline oxidoreductase N-terminal" evidence="17">
    <location>
        <begin position="243"/>
        <end position="332"/>
    </location>
</feature>
<dbReference type="Gene3D" id="3.50.50.60">
    <property type="entry name" value="FAD/NAD(P)-binding domain"/>
    <property type="match status" value="3"/>
</dbReference>
<evidence type="ECO:0000256" key="2">
    <source>
        <dbReference type="ARBA" id="ARBA00010790"/>
    </source>
</evidence>
<feature type="compositionally biased region" description="Basic and acidic residues" evidence="16">
    <location>
        <begin position="20"/>
        <end position="46"/>
    </location>
</feature>
<keyword evidence="5" id="KW-0274">FAD</keyword>
<dbReference type="GO" id="GO:0008203">
    <property type="term" value="P:cholesterol metabolic process"/>
    <property type="evidence" value="ECO:0007669"/>
    <property type="project" value="UniProtKB-KW"/>
</dbReference>
<comment type="pathway">
    <text evidence="12">Steroid metabolism; cholesterol degradation.</text>
</comment>
<dbReference type="AlphaFoldDB" id="A0A640UP71"/>
<dbReference type="OrthoDB" id="517968at2"/>
<feature type="compositionally biased region" description="Low complexity" evidence="16">
    <location>
        <begin position="8"/>
        <end position="19"/>
    </location>
</feature>
<keyword evidence="9" id="KW-0753">Steroid metabolism</keyword>
<dbReference type="Pfam" id="PF00732">
    <property type="entry name" value="GMC_oxred_N"/>
    <property type="match status" value="1"/>
</dbReference>
<feature type="region of interest" description="Disordered" evidence="16">
    <location>
        <begin position="1"/>
        <end position="46"/>
    </location>
</feature>
<evidence type="ECO:0000256" key="6">
    <source>
        <dbReference type="ARBA" id="ARBA00023002"/>
    </source>
</evidence>
<evidence type="ECO:0000256" key="12">
    <source>
        <dbReference type="ARBA" id="ARBA00049645"/>
    </source>
</evidence>
<evidence type="ECO:0000256" key="10">
    <source>
        <dbReference type="ARBA" id="ARBA00023235"/>
    </source>
</evidence>
<comment type="similarity">
    <text evidence="2">Belongs to the GMC oxidoreductase family.</text>
</comment>
<proteinExistence type="inferred from homology"/>
<dbReference type="EC" id="5.3.3.1" evidence="11"/>
<evidence type="ECO:0000256" key="8">
    <source>
        <dbReference type="ARBA" id="ARBA00023166"/>
    </source>
</evidence>
<name>A0A640UP71_9ACTN</name>
<dbReference type="InterPro" id="IPR007867">
    <property type="entry name" value="GMC_OxRtase_C"/>
</dbReference>
<dbReference type="InterPro" id="IPR036188">
    <property type="entry name" value="FAD/NAD-bd_sf"/>
</dbReference>
<dbReference type="InterPro" id="IPR000172">
    <property type="entry name" value="GMC_OxRdtase_N"/>
</dbReference>